<proteinExistence type="predicted"/>
<gene>
    <name evidence="2" type="ORF">AWB68_01199</name>
</gene>
<keyword evidence="1" id="KW-0732">Signal</keyword>
<dbReference type="RefSeq" id="WP_087643434.1">
    <property type="nucleotide sequence ID" value="NZ_FCON02000009.1"/>
</dbReference>
<keyword evidence="3" id="KW-1185">Reference proteome</keyword>
<sequence length="199" mass="20924">MKAKWSAALILTASAITTSVFAQTDSLATSAQKVVGAAQPVHLQAEIIGIDAATRTLTLRGTKGTVTTAVVSDEVKNFDQLKVGDRVDVLYKNALLVTAAKASGADKGIRKRVDTSVYTPASGASGVSGFESARQVEVLATVESINRKNGTITLRGPWRTDTFEIPHDMDTKNLKPGDMVHAVFVSAAAVEVTPKSVAK</sequence>
<dbReference type="AlphaFoldDB" id="A0A158G3M4"/>
<name>A0A158G3M4_9BURK</name>
<accession>A0A158G3M4</accession>
<comment type="caution">
    <text evidence="2">The sequence shown here is derived from an EMBL/GenBank/DDBJ whole genome shotgun (WGS) entry which is preliminary data.</text>
</comment>
<protein>
    <submittedName>
        <fullName evidence="2">Uncharacterized protein</fullName>
    </submittedName>
</protein>
<dbReference type="Proteomes" id="UP000054770">
    <property type="component" value="Unassembled WGS sequence"/>
</dbReference>
<evidence type="ECO:0000256" key="1">
    <source>
        <dbReference type="SAM" id="SignalP"/>
    </source>
</evidence>
<dbReference type="OrthoDB" id="9130037at2"/>
<organism evidence="2 3">
    <name type="scientific">Caballeronia choica</name>
    <dbReference type="NCBI Taxonomy" id="326476"/>
    <lineage>
        <taxon>Bacteria</taxon>
        <taxon>Pseudomonadati</taxon>
        <taxon>Pseudomonadota</taxon>
        <taxon>Betaproteobacteria</taxon>
        <taxon>Burkholderiales</taxon>
        <taxon>Burkholderiaceae</taxon>
        <taxon>Caballeronia</taxon>
    </lineage>
</organism>
<reference evidence="2" key="1">
    <citation type="submission" date="2016-01" db="EMBL/GenBank/DDBJ databases">
        <authorList>
            <person name="Peeters C."/>
        </authorList>
    </citation>
    <scope>NUCLEOTIDE SEQUENCE [LARGE SCALE GENOMIC DNA]</scope>
    <source>
        <strain evidence="2">LMG 22940</strain>
    </source>
</reference>
<evidence type="ECO:0000313" key="3">
    <source>
        <dbReference type="Proteomes" id="UP000054770"/>
    </source>
</evidence>
<dbReference type="EMBL" id="FCON02000009">
    <property type="protein sequence ID" value="SAL26229.1"/>
    <property type="molecule type" value="Genomic_DNA"/>
</dbReference>
<evidence type="ECO:0000313" key="2">
    <source>
        <dbReference type="EMBL" id="SAL26229.1"/>
    </source>
</evidence>
<feature type="chain" id="PRO_5011111464" evidence="1">
    <location>
        <begin position="23"/>
        <end position="199"/>
    </location>
</feature>
<feature type="signal peptide" evidence="1">
    <location>
        <begin position="1"/>
        <end position="22"/>
    </location>
</feature>